<proteinExistence type="predicted"/>
<evidence type="ECO:0000313" key="2">
    <source>
        <dbReference type="EMBL" id="JAD38332.1"/>
    </source>
</evidence>
<protein>
    <submittedName>
        <fullName evidence="2">Uncharacterized protein</fullName>
    </submittedName>
</protein>
<dbReference type="AlphaFoldDB" id="A0A0A8ZU20"/>
<evidence type="ECO:0000256" key="1">
    <source>
        <dbReference type="SAM" id="MobiDB-lite"/>
    </source>
</evidence>
<reference evidence="2" key="1">
    <citation type="submission" date="2014-09" db="EMBL/GenBank/DDBJ databases">
        <authorList>
            <person name="Magalhaes I.L.F."/>
            <person name="Oliveira U."/>
            <person name="Santos F.R."/>
            <person name="Vidigal T.H.D.A."/>
            <person name="Brescovit A.D."/>
            <person name="Santos A.J."/>
        </authorList>
    </citation>
    <scope>NUCLEOTIDE SEQUENCE</scope>
    <source>
        <tissue evidence="2">Shoot tissue taken approximately 20 cm above the soil surface</tissue>
    </source>
</reference>
<organism evidence="2">
    <name type="scientific">Arundo donax</name>
    <name type="common">Giant reed</name>
    <name type="synonym">Donax arundinaceus</name>
    <dbReference type="NCBI Taxonomy" id="35708"/>
    <lineage>
        <taxon>Eukaryota</taxon>
        <taxon>Viridiplantae</taxon>
        <taxon>Streptophyta</taxon>
        <taxon>Embryophyta</taxon>
        <taxon>Tracheophyta</taxon>
        <taxon>Spermatophyta</taxon>
        <taxon>Magnoliopsida</taxon>
        <taxon>Liliopsida</taxon>
        <taxon>Poales</taxon>
        <taxon>Poaceae</taxon>
        <taxon>PACMAD clade</taxon>
        <taxon>Arundinoideae</taxon>
        <taxon>Arundineae</taxon>
        <taxon>Arundo</taxon>
    </lineage>
</organism>
<name>A0A0A8ZU20_ARUDO</name>
<sequence>MASAGLEQPVLRVHHGQWRCGVADQRARHGETAVGAGTPSAVGDNISGRGVPAPVGDDGVDGDAGRSRSTAL</sequence>
<accession>A0A0A8ZU20</accession>
<feature type="region of interest" description="Disordered" evidence="1">
    <location>
        <begin position="31"/>
        <end position="72"/>
    </location>
</feature>
<reference evidence="2" key="2">
    <citation type="journal article" date="2015" name="Data Brief">
        <title>Shoot transcriptome of the giant reed, Arundo donax.</title>
        <authorList>
            <person name="Barrero R.A."/>
            <person name="Guerrero F.D."/>
            <person name="Moolhuijzen P."/>
            <person name="Goolsby J.A."/>
            <person name="Tidwell J."/>
            <person name="Bellgard S.E."/>
            <person name="Bellgard M.I."/>
        </authorList>
    </citation>
    <scope>NUCLEOTIDE SEQUENCE</scope>
    <source>
        <tissue evidence="2">Shoot tissue taken approximately 20 cm above the soil surface</tissue>
    </source>
</reference>
<feature type="compositionally biased region" description="Low complexity" evidence="1">
    <location>
        <begin position="48"/>
        <end position="57"/>
    </location>
</feature>
<dbReference type="EMBL" id="GBRH01259563">
    <property type="protein sequence ID" value="JAD38332.1"/>
    <property type="molecule type" value="Transcribed_RNA"/>
</dbReference>